<feature type="region of interest" description="Disordered" evidence="1">
    <location>
        <begin position="1"/>
        <end position="53"/>
    </location>
</feature>
<evidence type="ECO:0000313" key="3">
    <source>
        <dbReference type="EMBL" id="WOK06635.1"/>
    </source>
</evidence>
<keyword evidence="2" id="KW-0812">Transmembrane</keyword>
<keyword evidence="2" id="KW-1133">Transmembrane helix</keyword>
<evidence type="ECO:0000313" key="4">
    <source>
        <dbReference type="Proteomes" id="UP001302349"/>
    </source>
</evidence>
<evidence type="ECO:0000256" key="1">
    <source>
        <dbReference type="SAM" id="MobiDB-lite"/>
    </source>
</evidence>
<feature type="compositionally biased region" description="Acidic residues" evidence="1">
    <location>
        <begin position="1"/>
        <end position="13"/>
    </location>
</feature>
<accession>A0ABZ0IQI9</accession>
<dbReference type="Proteomes" id="UP001302349">
    <property type="component" value="Chromosome"/>
</dbReference>
<feature type="compositionally biased region" description="Basic residues" evidence="1">
    <location>
        <begin position="21"/>
        <end position="36"/>
    </location>
</feature>
<dbReference type="EMBL" id="CP136051">
    <property type="protein sequence ID" value="WOK06635.1"/>
    <property type="molecule type" value="Genomic_DNA"/>
</dbReference>
<sequence length="100" mass="11009">METEMAEMLEEEALGLFGPGNRKKKRHKEKKKRMGRHQNLQEKTNQKGVFGKKKDSGVGQNVLFLVVPAVAVVGLAFLFAASTKNKNADSLLDPDPNGTN</sequence>
<keyword evidence="4" id="KW-1185">Reference proteome</keyword>
<proteinExistence type="predicted"/>
<organism evidence="3 4">
    <name type="scientific">Imperialibacter roseus</name>
    <dbReference type="NCBI Taxonomy" id="1324217"/>
    <lineage>
        <taxon>Bacteria</taxon>
        <taxon>Pseudomonadati</taxon>
        <taxon>Bacteroidota</taxon>
        <taxon>Cytophagia</taxon>
        <taxon>Cytophagales</taxon>
        <taxon>Flammeovirgaceae</taxon>
        <taxon>Imperialibacter</taxon>
    </lineage>
</organism>
<gene>
    <name evidence="3" type="ORF">RT717_26535</name>
</gene>
<reference evidence="3 4" key="1">
    <citation type="journal article" date="2023" name="Microbiol. Resour. Announc.">
        <title>Complete Genome Sequence of Imperialibacter roseus strain P4T.</title>
        <authorList>
            <person name="Tizabi D.R."/>
            <person name="Bachvaroff T."/>
            <person name="Hill R.T."/>
        </authorList>
    </citation>
    <scope>NUCLEOTIDE SEQUENCE [LARGE SCALE GENOMIC DNA]</scope>
    <source>
        <strain evidence="3 4">P4T</strain>
    </source>
</reference>
<evidence type="ECO:0000256" key="2">
    <source>
        <dbReference type="SAM" id="Phobius"/>
    </source>
</evidence>
<name>A0ABZ0IQI9_9BACT</name>
<protein>
    <submittedName>
        <fullName evidence="3">Uncharacterized protein</fullName>
    </submittedName>
</protein>
<feature type="transmembrane region" description="Helical" evidence="2">
    <location>
        <begin position="62"/>
        <end position="81"/>
    </location>
</feature>
<keyword evidence="2" id="KW-0472">Membrane</keyword>
<dbReference type="RefSeq" id="WP_317489345.1">
    <property type="nucleotide sequence ID" value="NZ_CP136051.1"/>
</dbReference>